<feature type="binding site" evidence="13">
    <location>
        <begin position="524"/>
        <end position="531"/>
    </location>
    <ligand>
        <name>ATP</name>
        <dbReference type="ChEBI" id="CHEBI:30616"/>
    </ligand>
</feature>
<protein>
    <submittedName>
        <fullName evidence="17">DNA translocase FtsK 4TM domain-containing protein</fullName>
    </submittedName>
</protein>
<feature type="compositionally biased region" description="Polar residues" evidence="14">
    <location>
        <begin position="1"/>
        <end position="11"/>
    </location>
</feature>
<dbReference type="PANTHER" id="PTHR22683">
    <property type="entry name" value="SPORULATION PROTEIN RELATED"/>
    <property type="match status" value="1"/>
</dbReference>
<dbReference type="RefSeq" id="WP_187594006.1">
    <property type="nucleotide sequence ID" value="NZ_CP060723.1"/>
</dbReference>
<dbReference type="Gene3D" id="3.40.50.300">
    <property type="entry name" value="P-loop containing nucleotide triphosphate hydrolases"/>
    <property type="match status" value="1"/>
</dbReference>
<name>A0A7G9QJL0_9SPHI</name>
<keyword evidence="7" id="KW-0159">Chromosome partition</keyword>
<organism evidence="17 18">
    <name type="scientific">Pedobacter roseus</name>
    <dbReference type="NCBI Taxonomy" id="336820"/>
    <lineage>
        <taxon>Bacteria</taxon>
        <taxon>Pseudomonadati</taxon>
        <taxon>Bacteroidota</taxon>
        <taxon>Sphingobacteriia</taxon>
        <taxon>Sphingobacteriales</taxon>
        <taxon>Sphingobacteriaceae</taxon>
        <taxon>Pedobacter</taxon>
    </lineage>
</organism>
<evidence type="ECO:0000313" key="18">
    <source>
        <dbReference type="Proteomes" id="UP000515806"/>
    </source>
</evidence>
<reference evidence="17 18" key="1">
    <citation type="submission" date="2020-08" db="EMBL/GenBank/DDBJ databases">
        <title>Genome sequence of Pedobacter roseus KACC 11594T.</title>
        <authorList>
            <person name="Hyun D.-W."/>
            <person name="Bae J.-W."/>
        </authorList>
    </citation>
    <scope>NUCLEOTIDE SEQUENCE [LARGE SCALE GENOMIC DNA]</scope>
    <source>
        <strain evidence="17 18">KACC 11594</strain>
    </source>
</reference>
<dbReference type="InterPro" id="IPR050206">
    <property type="entry name" value="FtsK/SpoIIIE/SftA"/>
</dbReference>
<evidence type="ECO:0000256" key="13">
    <source>
        <dbReference type="PROSITE-ProRule" id="PRU00289"/>
    </source>
</evidence>
<dbReference type="InterPro" id="IPR002543">
    <property type="entry name" value="FtsK_dom"/>
</dbReference>
<evidence type="ECO:0000256" key="9">
    <source>
        <dbReference type="ARBA" id="ARBA00022989"/>
    </source>
</evidence>
<evidence type="ECO:0000256" key="6">
    <source>
        <dbReference type="ARBA" id="ARBA00022741"/>
    </source>
</evidence>
<dbReference type="Pfam" id="PF13491">
    <property type="entry name" value="FtsK_4TM"/>
    <property type="match status" value="1"/>
</dbReference>
<dbReference type="InterPro" id="IPR041027">
    <property type="entry name" value="FtsK_alpha"/>
</dbReference>
<gene>
    <name evidence="17" type="ORF">H9L23_05380</name>
</gene>
<keyword evidence="12" id="KW-0131">Cell cycle</keyword>
<feature type="transmembrane region" description="Helical" evidence="15">
    <location>
        <begin position="200"/>
        <end position="226"/>
    </location>
</feature>
<feature type="domain" description="FtsK" evidence="16">
    <location>
        <begin position="506"/>
        <end position="711"/>
    </location>
</feature>
<evidence type="ECO:0000256" key="15">
    <source>
        <dbReference type="SAM" id="Phobius"/>
    </source>
</evidence>
<dbReference type="PANTHER" id="PTHR22683:SF41">
    <property type="entry name" value="DNA TRANSLOCASE FTSK"/>
    <property type="match status" value="1"/>
</dbReference>
<proteinExistence type="inferred from homology"/>
<dbReference type="Gene3D" id="3.30.980.40">
    <property type="match status" value="1"/>
</dbReference>
<keyword evidence="4" id="KW-0132">Cell division</keyword>
<dbReference type="EMBL" id="CP060723">
    <property type="protein sequence ID" value="QNN43535.1"/>
    <property type="molecule type" value="Genomic_DNA"/>
</dbReference>
<dbReference type="SUPFAM" id="SSF46785">
    <property type="entry name" value="Winged helix' DNA-binding domain"/>
    <property type="match status" value="1"/>
</dbReference>
<dbReference type="Pfam" id="PF09397">
    <property type="entry name" value="FtsK_gamma"/>
    <property type="match status" value="1"/>
</dbReference>
<dbReference type="CDD" id="cd01127">
    <property type="entry name" value="TrwB_TraG_TraD_VirD4"/>
    <property type="match status" value="1"/>
</dbReference>
<feature type="region of interest" description="Disordered" evidence="14">
    <location>
        <begin position="1"/>
        <end position="31"/>
    </location>
</feature>
<evidence type="ECO:0000256" key="1">
    <source>
        <dbReference type="ARBA" id="ARBA00004651"/>
    </source>
</evidence>
<dbReference type="Gene3D" id="1.10.10.10">
    <property type="entry name" value="Winged helix-like DNA-binding domain superfamily/Winged helix DNA-binding domain"/>
    <property type="match status" value="1"/>
</dbReference>
<evidence type="ECO:0000256" key="7">
    <source>
        <dbReference type="ARBA" id="ARBA00022829"/>
    </source>
</evidence>
<evidence type="ECO:0000256" key="4">
    <source>
        <dbReference type="ARBA" id="ARBA00022618"/>
    </source>
</evidence>
<keyword evidence="8 13" id="KW-0067">ATP-binding</keyword>
<keyword evidence="11 15" id="KW-0472">Membrane</keyword>
<dbReference type="GO" id="GO:0005524">
    <property type="term" value="F:ATP binding"/>
    <property type="evidence" value="ECO:0007669"/>
    <property type="project" value="UniProtKB-UniRule"/>
</dbReference>
<keyword evidence="5 15" id="KW-0812">Transmembrane</keyword>
<feature type="transmembrane region" description="Helical" evidence="15">
    <location>
        <begin position="127"/>
        <end position="147"/>
    </location>
</feature>
<dbReference type="GO" id="GO:0005886">
    <property type="term" value="C:plasma membrane"/>
    <property type="evidence" value="ECO:0007669"/>
    <property type="project" value="UniProtKB-SubCell"/>
</dbReference>
<dbReference type="InterPro" id="IPR025199">
    <property type="entry name" value="FtsK_4TM"/>
</dbReference>
<dbReference type="AlphaFoldDB" id="A0A7G9QJL0"/>
<keyword evidence="10" id="KW-0238">DNA-binding</keyword>
<dbReference type="GO" id="GO:0007059">
    <property type="term" value="P:chromosome segregation"/>
    <property type="evidence" value="ECO:0007669"/>
    <property type="project" value="UniProtKB-KW"/>
</dbReference>
<keyword evidence="6 13" id="KW-0547">Nucleotide-binding</keyword>
<feature type="transmembrane region" description="Helical" evidence="15">
    <location>
        <begin position="159"/>
        <end position="180"/>
    </location>
</feature>
<dbReference type="KEGG" id="proe:H9L23_05380"/>
<dbReference type="PROSITE" id="PS50901">
    <property type="entry name" value="FTSK"/>
    <property type="match status" value="1"/>
</dbReference>
<evidence type="ECO:0000256" key="3">
    <source>
        <dbReference type="ARBA" id="ARBA00022475"/>
    </source>
</evidence>
<evidence type="ECO:0000256" key="14">
    <source>
        <dbReference type="SAM" id="MobiDB-lite"/>
    </source>
</evidence>
<feature type="transmembrane region" description="Helical" evidence="15">
    <location>
        <begin position="51"/>
        <end position="72"/>
    </location>
</feature>
<evidence type="ECO:0000256" key="5">
    <source>
        <dbReference type="ARBA" id="ARBA00022692"/>
    </source>
</evidence>
<evidence type="ECO:0000256" key="8">
    <source>
        <dbReference type="ARBA" id="ARBA00022840"/>
    </source>
</evidence>
<dbReference type="SUPFAM" id="SSF52540">
    <property type="entry name" value="P-loop containing nucleoside triphosphate hydrolases"/>
    <property type="match status" value="1"/>
</dbReference>
<keyword evidence="18" id="KW-1185">Reference proteome</keyword>
<sequence>MSVRGNQFKTNTFRDKGAESAPGRLSSGRQPKEKREFLPRFDLADGRAIKIVGLFFVILSLYFLIAFTSYLFTWQDDQSYVIDANGGWGNLFKTAEELKTAGITTPVVQNWLGKFGALLSHQFIYEWFGIASFLFVLAFFIIGYRLLFKVKILSISKTLGYSFFFLLFISLTLGFAHSFWSESPHYLEGEFGYWSNKLLGAQIGAAGVAGLIAFAGLTILIIAYNIDFKFPERKTKEVYLDNETPDYVNDIREQTTKNKIVEETSEPIEFPVRDKPPVSNERKQQNVVLQPSRYEEKEEEEVAPPVVLSPLATNLPIASAAAAAMPLVVEPPIEAEKEPAFTIEKTEEEKKSEDLVEQFGNYDEKLDLAGYKYPTIDLLENYGTNKISVNAEELEANKNKIVETLNHYNIEIDKIKATIGPTVTLYEIIPAPGVRISKIKNLEDDIALSLAALGIRIIAPMPGKGTIGIEVPNQHPEMVPMRSILNTEKWSQTTMDLPIALGKTISNEVFIADLAKMPHLLVAGATGQGKSVGINAILVSLLFKKHPAQLKFVLVDPKKVELTLFNRIERHFLAKLPGEADAIITDTKKVVNTLNSLCIEMDQRYDLLKDAQVRNLKEYNDKFIKRKLNPNNGHRFLPFIVLVVDEFADLMMTAGKEVEAPIARLAQLARAIGIHLVLATQRPSVNIITGTIKANFPARLAFRVLSKIDSRTILDSGGADQLIGRGDMLLSTGSDLIRLQCAFVDTPEVDRISEYIGNQRGYADAYQLPEYVDEAGEGSKADFDPNERDKFFEDAARLIVMHQQGSTSLIQRKLKLGYNRAGRIIDQLEAAGIVGPFEGSKAREVLYPDEYSLEQFLNGMDSKD</sequence>
<evidence type="ECO:0000256" key="2">
    <source>
        <dbReference type="ARBA" id="ARBA00006474"/>
    </source>
</evidence>
<dbReference type="InterPro" id="IPR036388">
    <property type="entry name" value="WH-like_DNA-bd_sf"/>
</dbReference>
<evidence type="ECO:0000259" key="16">
    <source>
        <dbReference type="PROSITE" id="PS50901"/>
    </source>
</evidence>
<dbReference type="InterPro" id="IPR027417">
    <property type="entry name" value="P-loop_NTPase"/>
</dbReference>
<comment type="subcellular location">
    <subcellularLocation>
        <location evidence="1">Cell membrane</location>
        <topology evidence="1">Multi-pass membrane protein</topology>
    </subcellularLocation>
</comment>
<dbReference type="Proteomes" id="UP000515806">
    <property type="component" value="Chromosome"/>
</dbReference>
<keyword evidence="3" id="KW-1003">Cell membrane</keyword>
<evidence type="ECO:0000313" key="17">
    <source>
        <dbReference type="EMBL" id="QNN43535.1"/>
    </source>
</evidence>
<evidence type="ECO:0000256" key="10">
    <source>
        <dbReference type="ARBA" id="ARBA00023125"/>
    </source>
</evidence>
<dbReference type="Pfam" id="PF17854">
    <property type="entry name" value="FtsK_alpha"/>
    <property type="match status" value="1"/>
</dbReference>
<comment type="similarity">
    <text evidence="2">Belongs to the FtsK/SpoIIIE/SftA family.</text>
</comment>
<keyword evidence="9 15" id="KW-1133">Transmembrane helix</keyword>
<accession>A0A7G9QJL0</accession>
<dbReference type="GO" id="GO:0003677">
    <property type="term" value="F:DNA binding"/>
    <property type="evidence" value="ECO:0007669"/>
    <property type="project" value="UniProtKB-KW"/>
</dbReference>
<evidence type="ECO:0000256" key="12">
    <source>
        <dbReference type="ARBA" id="ARBA00023306"/>
    </source>
</evidence>
<dbReference type="InterPro" id="IPR036390">
    <property type="entry name" value="WH_DNA-bd_sf"/>
</dbReference>
<dbReference type="SMART" id="SM00843">
    <property type="entry name" value="Ftsk_gamma"/>
    <property type="match status" value="1"/>
</dbReference>
<dbReference type="Pfam" id="PF01580">
    <property type="entry name" value="FtsK_SpoIIIE"/>
    <property type="match status" value="1"/>
</dbReference>
<dbReference type="GO" id="GO:0051301">
    <property type="term" value="P:cell division"/>
    <property type="evidence" value="ECO:0007669"/>
    <property type="project" value="UniProtKB-KW"/>
</dbReference>
<dbReference type="InterPro" id="IPR018541">
    <property type="entry name" value="Ftsk_gamma"/>
</dbReference>
<evidence type="ECO:0000256" key="11">
    <source>
        <dbReference type="ARBA" id="ARBA00023136"/>
    </source>
</evidence>